<feature type="non-terminal residue" evidence="1">
    <location>
        <position position="233"/>
    </location>
</feature>
<evidence type="ECO:0000313" key="2">
    <source>
        <dbReference type="Proteomes" id="UP001328107"/>
    </source>
</evidence>
<name>A0AAN5CTY1_9BILA</name>
<accession>A0AAN5CTY1</accession>
<dbReference type="AlphaFoldDB" id="A0AAN5CTY1"/>
<dbReference type="Gene3D" id="3.80.10.10">
    <property type="entry name" value="Ribonuclease Inhibitor"/>
    <property type="match status" value="1"/>
</dbReference>
<dbReference type="Proteomes" id="UP001328107">
    <property type="component" value="Unassembled WGS sequence"/>
</dbReference>
<protein>
    <submittedName>
        <fullName evidence="1">Uncharacterized protein</fullName>
    </submittedName>
</protein>
<dbReference type="EMBL" id="BTRK01000004">
    <property type="protein sequence ID" value="GMR50693.1"/>
    <property type="molecule type" value="Genomic_DNA"/>
</dbReference>
<feature type="non-terminal residue" evidence="1">
    <location>
        <position position="1"/>
    </location>
</feature>
<evidence type="ECO:0000313" key="1">
    <source>
        <dbReference type="EMBL" id="GMR50693.1"/>
    </source>
</evidence>
<reference evidence="2" key="1">
    <citation type="submission" date="2022-10" db="EMBL/GenBank/DDBJ databases">
        <title>Genome assembly of Pristionchus species.</title>
        <authorList>
            <person name="Yoshida K."/>
            <person name="Sommer R.J."/>
        </authorList>
    </citation>
    <scope>NUCLEOTIDE SEQUENCE [LARGE SCALE GENOMIC DNA]</scope>
    <source>
        <strain evidence="2">RS5460</strain>
    </source>
</reference>
<gene>
    <name evidence="1" type="ORF">PMAYCL1PPCAC_20888</name>
</gene>
<keyword evidence="2" id="KW-1185">Reference proteome</keyword>
<comment type="caution">
    <text evidence="1">The sequence shown here is derived from an EMBL/GenBank/DDBJ whole genome shotgun (WGS) entry which is preliminary data.</text>
</comment>
<dbReference type="SUPFAM" id="SSF52047">
    <property type="entry name" value="RNI-like"/>
    <property type="match status" value="1"/>
</dbReference>
<proteinExistence type="predicted"/>
<organism evidence="1 2">
    <name type="scientific">Pristionchus mayeri</name>
    <dbReference type="NCBI Taxonomy" id="1317129"/>
    <lineage>
        <taxon>Eukaryota</taxon>
        <taxon>Metazoa</taxon>
        <taxon>Ecdysozoa</taxon>
        <taxon>Nematoda</taxon>
        <taxon>Chromadorea</taxon>
        <taxon>Rhabditida</taxon>
        <taxon>Rhabditina</taxon>
        <taxon>Diplogasteromorpha</taxon>
        <taxon>Diplogasteroidea</taxon>
        <taxon>Neodiplogasteridae</taxon>
        <taxon>Pristionchus</taxon>
    </lineage>
</organism>
<sequence length="233" mass="26694">LQPLFSWGSLPWPAVNRICYHLYNPDNCSDLANLSQVSTHYLAGVNTFMNRDGNRPGVNHLTIINWQDGLEVQIELIPSNFRFYGLKDLGLRRFLRRGRSNYPELHLKSNGTEDLIFEKISSLLSASIQKVYISGNYLSPEDYSLFAQLLRSSKIEYLEIPIYRVDDTPAVSIIEIASRTKAIALFMRKGQLSDPASFIEQLDSLKLSSVRIKEHMFSLIGLPPSFWENFFNE</sequence>
<dbReference type="InterPro" id="IPR032675">
    <property type="entry name" value="LRR_dom_sf"/>
</dbReference>